<accession>A0A319DXQ8</accession>
<keyword evidence="2" id="KW-1185">Reference proteome</keyword>
<protein>
    <submittedName>
        <fullName evidence="1">Uncharacterized protein</fullName>
    </submittedName>
</protein>
<evidence type="ECO:0000313" key="1">
    <source>
        <dbReference type="EMBL" id="PYI02527.1"/>
    </source>
</evidence>
<gene>
    <name evidence="1" type="ORF">BO78DRAFT_216967</name>
</gene>
<dbReference type="AlphaFoldDB" id="A0A319DXQ8"/>
<proteinExistence type="predicted"/>
<sequence length="77" mass="8707">MWRRRCPFAAPERKTPSSVLPPSSRRPLFGFIPFFLHVFYSLALLDQTAYITIALPSSSPRPPDRVSEYSARIAVVA</sequence>
<organism evidence="1 2">
    <name type="scientific">Aspergillus sclerotiicarbonarius (strain CBS 121057 / IBT 28362)</name>
    <dbReference type="NCBI Taxonomy" id="1448318"/>
    <lineage>
        <taxon>Eukaryota</taxon>
        <taxon>Fungi</taxon>
        <taxon>Dikarya</taxon>
        <taxon>Ascomycota</taxon>
        <taxon>Pezizomycotina</taxon>
        <taxon>Eurotiomycetes</taxon>
        <taxon>Eurotiomycetidae</taxon>
        <taxon>Eurotiales</taxon>
        <taxon>Aspergillaceae</taxon>
        <taxon>Aspergillus</taxon>
        <taxon>Aspergillus subgen. Circumdati</taxon>
    </lineage>
</organism>
<reference evidence="1 2" key="1">
    <citation type="submission" date="2018-02" db="EMBL/GenBank/DDBJ databases">
        <title>The genomes of Aspergillus section Nigri reveals drivers in fungal speciation.</title>
        <authorList>
            <consortium name="DOE Joint Genome Institute"/>
            <person name="Vesth T.C."/>
            <person name="Nybo J."/>
            <person name="Theobald S."/>
            <person name="Brandl J."/>
            <person name="Frisvad J.C."/>
            <person name="Nielsen K.F."/>
            <person name="Lyhne E.K."/>
            <person name="Kogle M.E."/>
            <person name="Kuo A."/>
            <person name="Riley R."/>
            <person name="Clum A."/>
            <person name="Nolan M."/>
            <person name="Lipzen A."/>
            <person name="Salamov A."/>
            <person name="Henrissat B."/>
            <person name="Wiebenga A."/>
            <person name="De vries R.P."/>
            <person name="Grigoriev I.V."/>
            <person name="Mortensen U.H."/>
            <person name="Andersen M.R."/>
            <person name="Baker S.E."/>
        </authorList>
    </citation>
    <scope>NUCLEOTIDE SEQUENCE [LARGE SCALE GENOMIC DNA]</scope>
    <source>
        <strain evidence="1 2">CBS 121057</strain>
    </source>
</reference>
<dbReference type="Proteomes" id="UP000248423">
    <property type="component" value="Unassembled WGS sequence"/>
</dbReference>
<name>A0A319DXQ8_ASPSB</name>
<evidence type="ECO:0000313" key="2">
    <source>
        <dbReference type="Proteomes" id="UP000248423"/>
    </source>
</evidence>
<dbReference type="VEuPathDB" id="FungiDB:BO78DRAFT_216967"/>
<dbReference type="EMBL" id="KZ826393">
    <property type="protein sequence ID" value="PYI02527.1"/>
    <property type="molecule type" value="Genomic_DNA"/>
</dbReference>